<evidence type="ECO:0000256" key="3">
    <source>
        <dbReference type="ARBA" id="ARBA00022989"/>
    </source>
</evidence>
<feature type="compositionally biased region" description="Low complexity" evidence="5">
    <location>
        <begin position="208"/>
        <end position="228"/>
    </location>
</feature>
<dbReference type="SUPFAM" id="SSF74653">
    <property type="entry name" value="TolA/TonB C-terminal domain"/>
    <property type="match status" value="1"/>
</dbReference>
<proteinExistence type="predicted"/>
<dbReference type="EMBL" id="BPQR01000020">
    <property type="protein sequence ID" value="GJE05946.1"/>
    <property type="molecule type" value="Genomic_DNA"/>
</dbReference>
<feature type="compositionally biased region" description="Basic and acidic residues" evidence="5">
    <location>
        <begin position="149"/>
        <end position="207"/>
    </location>
</feature>
<evidence type="ECO:0000256" key="6">
    <source>
        <dbReference type="SAM" id="Phobius"/>
    </source>
</evidence>
<evidence type="ECO:0000256" key="5">
    <source>
        <dbReference type="SAM" id="MobiDB-lite"/>
    </source>
</evidence>
<keyword evidence="4 6" id="KW-0472">Membrane</keyword>
<keyword evidence="9" id="KW-1185">Reference proteome</keyword>
<evidence type="ECO:0000256" key="2">
    <source>
        <dbReference type="ARBA" id="ARBA00022692"/>
    </source>
</evidence>
<dbReference type="NCBIfam" id="TIGR01352">
    <property type="entry name" value="tonB_Cterm"/>
    <property type="match status" value="1"/>
</dbReference>
<feature type="compositionally biased region" description="Basic and acidic residues" evidence="5">
    <location>
        <begin position="105"/>
        <end position="117"/>
    </location>
</feature>
<feature type="compositionally biased region" description="Low complexity" evidence="5">
    <location>
        <begin position="69"/>
        <end position="86"/>
    </location>
</feature>
<gene>
    <name evidence="8" type="ORF">AOPFMNJM_1252</name>
</gene>
<comment type="caution">
    <text evidence="8">The sequence shown here is derived from an EMBL/GenBank/DDBJ whole genome shotgun (WGS) entry which is preliminary data.</text>
</comment>
<evidence type="ECO:0000256" key="4">
    <source>
        <dbReference type="ARBA" id="ARBA00023136"/>
    </source>
</evidence>
<dbReference type="Pfam" id="PF03544">
    <property type="entry name" value="TonB_C"/>
    <property type="match status" value="1"/>
</dbReference>
<evidence type="ECO:0000259" key="7">
    <source>
        <dbReference type="PROSITE" id="PS52015"/>
    </source>
</evidence>
<protein>
    <recommendedName>
        <fullName evidence="7">TonB C-terminal domain-containing protein</fullName>
    </recommendedName>
</protein>
<accession>A0ABQ4SW85</accession>
<dbReference type="InterPro" id="IPR037682">
    <property type="entry name" value="TonB_C"/>
</dbReference>
<reference evidence="8" key="2">
    <citation type="submission" date="2021-08" db="EMBL/GenBank/DDBJ databases">
        <authorList>
            <person name="Tani A."/>
            <person name="Ola A."/>
            <person name="Ogura Y."/>
            <person name="Katsura K."/>
            <person name="Hayashi T."/>
        </authorList>
    </citation>
    <scope>NUCLEOTIDE SEQUENCE</scope>
    <source>
        <strain evidence="8">LMG 23639</strain>
    </source>
</reference>
<dbReference type="RefSeq" id="WP_238274609.1">
    <property type="nucleotide sequence ID" value="NZ_BPQR01000020.1"/>
</dbReference>
<keyword evidence="3 6" id="KW-1133">Transmembrane helix</keyword>
<sequence>MSTAVTTGGPRQPAGLAAAFLVALSLHLAALLAIAYLRLSPPQPPGENTVSVDLAPQMAEADTVAPSQTADTTPAPLETPTELPPEMEQVKPPEATTQVMPEETVPEKSPEVAEIRPPDAPPVEPDSQVITSTAPEAEPLAPPPPVAAKEPEKKIEKPKPDLAKLEKLKAEREARRREEIRERMEEKREEQRREARAKAAREARARAAAESQGNAARNSASTSRRAGTGEAASGNDANALAQWKGMLSSAIRGRMNRNAAAGTSGGVATVRFTVTRGGQVTSAGLAGSSGVGAIDSAALAAVRGSLPPAPAGITLPSLSVTVPMRFSPGG</sequence>
<reference evidence="8" key="1">
    <citation type="journal article" date="2021" name="Front. Microbiol.">
        <title>Comprehensive Comparative Genomics and Phenotyping of Methylobacterium Species.</title>
        <authorList>
            <person name="Alessa O."/>
            <person name="Ogura Y."/>
            <person name="Fujitani Y."/>
            <person name="Takami H."/>
            <person name="Hayashi T."/>
            <person name="Sahin N."/>
            <person name="Tani A."/>
        </authorList>
    </citation>
    <scope>NUCLEOTIDE SEQUENCE</scope>
    <source>
        <strain evidence="8">LMG 23639</strain>
    </source>
</reference>
<dbReference type="InterPro" id="IPR006260">
    <property type="entry name" value="TonB/TolA_C"/>
</dbReference>
<feature type="region of interest" description="Disordered" evidence="5">
    <location>
        <begin position="60"/>
        <end position="235"/>
    </location>
</feature>
<feature type="domain" description="TonB C-terminal" evidence="7">
    <location>
        <begin position="240"/>
        <end position="330"/>
    </location>
</feature>
<evidence type="ECO:0000313" key="9">
    <source>
        <dbReference type="Proteomes" id="UP001055102"/>
    </source>
</evidence>
<dbReference type="Proteomes" id="UP001055102">
    <property type="component" value="Unassembled WGS sequence"/>
</dbReference>
<name>A0ABQ4SW85_9HYPH</name>
<evidence type="ECO:0000313" key="8">
    <source>
        <dbReference type="EMBL" id="GJE05946.1"/>
    </source>
</evidence>
<comment type="subcellular location">
    <subcellularLocation>
        <location evidence="1">Membrane</location>
        <topology evidence="1">Single-pass membrane protein</topology>
    </subcellularLocation>
</comment>
<evidence type="ECO:0000256" key="1">
    <source>
        <dbReference type="ARBA" id="ARBA00004167"/>
    </source>
</evidence>
<dbReference type="Gene3D" id="3.30.1150.10">
    <property type="match status" value="1"/>
</dbReference>
<feature type="transmembrane region" description="Helical" evidence="6">
    <location>
        <begin position="16"/>
        <end position="37"/>
    </location>
</feature>
<keyword evidence="2 6" id="KW-0812">Transmembrane</keyword>
<dbReference type="PROSITE" id="PS52015">
    <property type="entry name" value="TONB_CTD"/>
    <property type="match status" value="1"/>
</dbReference>
<organism evidence="8 9">
    <name type="scientific">Methylobacterium jeotgali</name>
    <dbReference type="NCBI Taxonomy" id="381630"/>
    <lineage>
        <taxon>Bacteria</taxon>
        <taxon>Pseudomonadati</taxon>
        <taxon>Pseudomonadota</taxon>
        <taxon>Alphaproteobacteria</taxon>
        <taxon>Hyphomicrobiales</taxon>
        <taxon>Methylobacteriaceae</taxon>
        <taxon>Methylobacterium</taxon>
    </lineage>
</organism>